<keyword evidence="11" id="KW-1185">Reference proteome</keyword>
<feature type="transmembrane region" description="Helical" evidence="7">
    <location>
        <begin position="9"/>
        <end position="30"/>
    </location>
</feature>
<dbReference type="Proteomes" id="UP000295122">
    <property type="component" value="Unassembled WGS sequence"/>
</dbReference>
<dbReference type="AlphaFoldDB" id="A0A4R7BVG8"/>
<evidence type="ECO:0000256" key="4">
    <source>
        <dbReference type="ARBA" id="ARBA00022692"/>
    </source>
</evidence>
<evidence type="ECO:0000256" key="2">
    <source>
        <dbReference type="ARBA" id="ARBA00022448"/>
    </source>
</evidence>
<dbReference type="GO" id="GO:0055085">
    <property type="term" value="P:transmembrane transport"/>
    <property type="evidence" value="ECO:0007669"/>
    <property type="project" value="InterPro"/>
</dbReference>
<comment type="caution">
    <text evidence="10">The sequence shown here is derived from an EMBL/GenBank/DDBJ whole genome shotgun (WGS) entry which is preliminary data.</text>
</comment>
<evidence type="ECO:0000259" key="9">
    <source>
        <dbReference type="PROSITE" id="PS50928"/>
    </source>
</evidence>
<organism evidence="10 11">
    <name type="scientific">Enterovirga rhinocerotis</name>
    <dbReference type="NCBI Taxonomy" id="1339210"/>
    <lineage>
        <taxon>Bacteria</taxon>
        <taxon>Pseudomonadati</taxon>
        <taxon>Pseudomonadota</taxon>
        <taxon>Alphaproteobacteria</taxon>
        <taxon>Hyphomicrobiales</taxon>
        <taxon>Methylobacteriaceae</taxon>
        <taxon>Enterovirga</taxon>
    </lineage>
</organism>
<protein>
    <submittedName>
        <fullName evidence="10">Microcin C transport system permease protein</fullName>
    </submittedName>
</protein>
<feature type="transmembrane region" description="Helical" evidence="7">
    <location>
        <begin position="303"/>
        <end position="330"/>
    </location>
</feature>
<dbReference type="Pfam" id="PF00528">
    <property type="entry name" value="BPD_transp_1"/>
    <property type="match status" value="1"/>
</dbReference>
<evidence type="ECO:0000256" key="7">
    <source>
        <dbReference type="RuleBase" id="RU363032"/>
    </source>
</evidence>
<feature type="transmembrane region" description="Helical" evidence="7">
    <location>
        <begin position="141"/>
        <end position="158"/>
    </location>
</feature>
<dbReference type="GO" id="GO:0005886">
    <property type="term" value="C:plasma membrane"/>
    <property type="evidence" value="ECO:0007669"/>
    <property type="project" value="UniProtKB-SubCell"/>
</dbReference>
<dbReference type="CDD" id="cd06261">
    <property type="entry name" value="TM_PBP2"/>
    <property type="match status" value="1"/>
</dbReference>
<name>A0A4R7BVG8_9HYPH</name>
<reference evidence="10 11" key="1">
    <citation type="submission" date="2019-03" db="EMBL/GenBank/DDBJ databases">
        <title>Genomic Encyclopedia of Type Strains, Phase IV (KMG-IV): sequencing the most valuable type-strain genomes for metagenomic binning, comparative biology and taxonomic classification.</title>
        <authorList>
            <person name="Goeker M."/>
        </authorList>
    </citation>
    <scope>NUCLEOTIDE SEQUENCE [LARGE SCALE GENOMIC DNA]</scope>
    <source>
        <strain evidence="10 11">DSM 25903</strain>
    </source>
</reference>
<dbReference type="SUPFAM" id="SSF161098">
    <property type="entry name" value="MetI-like"/>
    <property type="match status" value="1"/>
</dbReference>
<dbReference type="PANTHER" id="PTHR30465">
    <property type="entry name" value="INNER MEMBRANE ABC TRANSPORTER"/>
    <property type="match status" value="1"/>
</dbReference>
<dbReference type="GO" id="GO:0042884">
    <property type="term" value="P:microcin transport"/>
    <property type="evidence" value="ECO:0007669"/>
    <property type="project" value="TreeGrafter"/>
</dbReference>
<dbReference type="Gene3D" id="1.10.3720.10">
    <property type="entry name" value="MetI-like"/>
    <property type="match status" value="1"/>
</dbReference>
<dbReference type="InterPro" id="IPR000515">
    <property type="entry name" value="MetI-like"/>
</dbReference>
<proteinExistence type="inferred from homology"/>
<keyword evidence="3" id="KW-1003">Cell membrane</keyword>
<dbReference type="PANTHER" id="PTHR30465:SF66">
    <property type="entry name" value="INNER MEMBRANE ABC TRANSPORTER PERMEASE PROTEIN YEJB"/>
    <property type="match status" value="1"/>
</dbReference>
<dbReference type="NCBIfam" id="NF011712">
    <property type="entry name" value="PRK15133.1"/>
    <property type="match status" value="1"/>
</dbReference>
<comment type="subcellular location">
    <subcellularLocation>
        <location evidence="1 7">Cell membrane</location>
        <topology evidence="1 7">Multi-pass membrane protein</topology>
    </subcellularLocation>
</comment>
<evidence type="ECO:0000256" key="6">
    <source>
        <dbReference type="ARBA" id="ARBA00023136"/>
    </source>
</evidence>
<evidence type="ECO:0000256" key="5">
    <source>
        <dbReference type="ARBA" id="ARBA00022989"/>
    </source>
</evidence>
<accession>A0A4R7BVG8</accession>
<keyword evidence="6 7" id="KW-0472">Membrane</keyword>
<dbReference type="PROSITE" id="PS50928">
    <property type="entry name" value="ABC_TM1"/>
    <property type="match status" value="1"/>
</dbReference>
<evidence type="ECO:0000313" key="11">
    <source>
        <dbReference type="Proteomes" id="UP000295122"/>
    </source>
</evidence>
<keyword evidence="2 7" id="KW-0813">Transport</keyword>
<feature type="domain" description="ABC transmembrane type-1" evidence="9">
    <location>
        <begin position="135"/>
        <end position="369"/>
    </location>
</feature>
<evidence type="ECO:0000313" key="10">
    <source>
        <dbReference type="EMBL" id="TDR89824.1"/>
    </source>
</evidence>
<keyword evidence="4 7" id="KW-0812">Transmembrane</keyword>
<gene>
    <name evidence="10" type="ORF">EV668_2660</name>
</gene>
<dbReference type="OrthoDB" id="9807402at2"/>
<evidence type="ECO:0000256" key="3">
    <source>
        <dbReference type="ARBA" id="ARBA00022475"/>
    </source>
</evidence>
<feature type="transmembrane region" description="Helical" evidence="7">
    <location>
        <begin position="245"/>
        <end position="268"/>
    </location>
</feature>
<sequence>MAAYALRRLLLMIPTILGIMLVSFVIVQFAPGGPVERILAQLQGQDPGALARSAGGGGDLGAGPARAPTGGEGSSIYRGAQGLDPAFIKKLEQQFGFDKPAWQRFLIMLGNYATFDFGTSFYRDVSVISLIGEKLPVSMTIGLWMTLLSYGISIPLGIRKATREGTAFDTWTSAVIIVGYAIPSFLFAILLIVLFAGGSFWQIFPLKGLLSEGVRGAACAPFLWPANANPHFDLGYCVTTVVPDYLWHITLPITAMVLGAFATSTLLTKNSFLDEIRKQYVLTARMKGLSERRVLYGHVFRNAMLIMVAGFPAAFIGAFFAGSLLIEQIFNLDGLGLLTFESVVKRDYPVVFASLFIFSLLGLMVNLLSDLIYTRIDPRIDFETREA</sequence>
<comment type="similarity">
    <text evidence="7">Belongs to the binding-protein-dependent transport system permease family.</text>
</comment>
<dbReference type="RefSeq" id="WP_133770735.1">
    <property type="nucleotide sequence ID" value="NZ_SNZR01000013.1"/>
</dbReference>
<feature type="region of interest" description="Disordered" evidence="8">
    <location>
        <begin position="50"/>
        <end position="71"/>
    </location>
</feature>
<feature type="transmembrane region" description="Helical" evidence="7">
    <location>
        <begin position="170"/>
        <end position="196"/>
    </location>
</feature>
<keyword evidence="5 7" id="KW-1133">Transmembrane helix</keyword>
<feature type="transmembrane region" description="Helical" evidence="7">
    <location>
        <begin position="350"/>
        <end position="369"/>
    </location>
</feature>
<evidence type="ECO:0000256" key="1">
    <source>
        <dbReference type="ARBA" id="ARBA00004651"/>
    </source>
</evidence>
<dbReference type="InterPro" id="IPR035906">
    <property type="entry name" value="MetI-like_sf"/>
</dbReference>
<dbReference type="EMBL" id="SNZR01000013">
    <property type="protein sequence ID" value="TDR89824.1"/>
    <property type="molecule type" value="Genomic_DNA"/>
</dbReference>
<evidence type="ECO:0000256" key="8">
    <source>
        <dbReference type="SAM" id="MobiDB-lite"/>
    </source>
</evidence>